<protein>
    <submittedName>
        <fullName evidence="1">Phage protease</fullName>
    </submittedName>
</protein>
<evidence type="ECO:0000313" key="2">
    <source>
        <dbReference type="Proteomes" id="UP001209854"/>
    </source>
</evidence>
<dbReference type="GO" id="GO:0006508">
    <property type="term" value="P:proteolysis"/>
    <property type="evidence" value="ECO:0007669"/>
    <property type="project" value="UniProtKB-KW"/>
</dbReference>
<dbReference type="Proteomes" id="UP001209854">
    <property type="component" value="Unassembled WGS sequence"/>
</dbReference>
<keyword evidence="1" id="KW-0645">Protease</keyword>
<dbReference type="RefSeq" id="WP_262565626.1">
    <property type="nucleotide sequence ID" value="NZ_JAPFCC010000001.1"/>
</dbReference>
<evidence type="ECO:0000313" key="1">
    <source>
        <dbReference type="EMBL" id="MCW7555889.1"/>
    </source>
</evidence>
<keyword evidence="2" id="KW-1185">Reference proteome</keyword>
<proteinExistence type="predicted"/>
<dbReference type="EMBL" id="JAPFCC010000001">
    <property type="protein sequence ID" value="MCW7555889.1"/>
    <property type="molecule type" value="Genomic_DNA"/>
</dbReference>
<dbReference type="InterPro" id="IPR012106">
    <property type="entry name" value="Phage_Mu_Gp1"/>
</dbReference>
<dbReference type="GO" id="GO:0008233">
    <property type="term" value="F:peptidase activity"/>
    <property type="evidence" value="ECO:0007669"/>
    <property type="project" value="UniProtKB-KW"/>
</dbReference>
<reference evidence="1 2" key="1">
    <citation type="submission" date="2022-10" db="EMBL/GenBank/DDBJ databases">
        <title>High-quality genome sequences of two octocoral-associated bacteria, Endozoicomonas euniceicola EF212 and Endozoicomonas gorgoniicola PS125.</title>
        <authorList>
            <person name="Chiou Y.-J."/>
            <person name="Chen Y.-H."/>
        </authorList>
    </citation>
    <scope>NUCLEOTIDE SEQUENCE [LARGE SCALE GENOMIC DNA]</scope>
    <source>
        <strain evidence="1 2">PS125</strain>
    </source>
</reference>
<sequence>MKQWVKLIPAGEFQSLANGQMLNNDTPSTIVSNFKDSGWSIPVDLQHATILKAPNGEPAPAQAWIEELEDREGEVWGRMDWNKDGLKLARAERFNKLLPALQYDKNTGRIKGIRSVALIRSDELTSPALNHEICDGSYRLALNSYGANLDHSEAGATKQVLTAQQKQICEMMSISEADFIKTLNELSPDQ</sequence>
<comment type="caution">
    <text evidence="1">The sequence shown here is derived from an EMBL/GenBank/DDBJ whole genome shotgun (WGS) entry which is preliminary data.</text>
</comment>
<keyword evidence="1" id="KW-0378">Hydrolase</keyword>
<dbReference type="Pfam" id="PF10123">
    <property type="entry name" value="Mu-like_Pro"/>
    <property type="match status" value="1"/>
</dbReference>
<accession>A0ABT3N2N6</accession>
<gene>
    <name evidence="1" type="ORF">NX722_25325</name>
</gene>
<organism evidence="1 2">
    <name type="scientific">Endozoicomonas gorgoniicola</name>
    <dbReference type="NCBI Taxonomy" id="1234144"/>
    <lineage>
        <taxon>Bacteria</taxon>
        <taxon>Pseudomonadati</taxon>
        <taxon>Pseudomonadota</taxon>
        <taxon>Gammaproteobacteria</taxon>
        <taxon>Oceanospirillales</taxon>
        <taxon>Endozoicomonadaceae</taxon>
        <taxon>Endozoicomonas</taxon>
    </lineage>
</organism>
<name>A0ABT3N2N6_9GAMM</name>